<evidence type="ECO:0000313" key="1">
    <source>
        <dbReference type="EMBL" id="RJO74169.1"/>
    </source>
</evidence>
<evidence type="ECO:0008006" key="3">
    <source>
        <dbReference type="Google" id="ProtNLM"/>
    </source>
</evidence>
<accession>A0A3A4K8Y7</accession>
<reference evidence="1 2" key="1">
    <citation type="submission" date="2018-09" db="EMBL/GenBank/DDBJ databases">
        <title>YIM PH21274 draft genome.</title>
        <authorList>
            <person name="Miao C."/>
        </authorList>
    </citation>
    <scope>NUCLEOTIDE SEQUENCE [LARGE SCALE GENOMIC DNA]</scope>
    <source>
        <strain evidence="1 2">YIM PH 21724</strain>
    </source>
</reference>
<proteinExistence type="predicted"/>
<comment type="caution">
    <text evidence="1">The sequence shown here is derived from an EMBL/GenBank/DDBJ whole genome shotgun (WGS) entry which is preliminary data.</text>
</comment>
<dbReference type="AlphaFoldDB" id="A0A3A4K8Y7"/>
<keyword evidence="2" id="KW-1185">Reference proteome</keyword>
<dbReference type="OrthoDB" id="4565504at2"/>
<organism evidence="1 2">
    <name type="scientific">Nocardia panacis</name>
    <dbReference type="NCBI Taxonomy" id="2340916"/>
    <lineage>
        <taxon>Bacteria</taxon>
        <taxon>Bacillati</taxon>
        <taxon>Actinomycetota</taxon>
        <taxon>Actinomycetes</taxon>
        <taxon>Mycobacteriales</taxon>
        <taxon>Nocardiaceae</taxon>
        <taxon>Nocardia</taxon>
    </lineage>
</organism>
<gene>
    <name evidence="1" type="ORF">D5S18_18625</name>
</gene>
<dbReference type="EMBL" id="QZFU01000020">
    <property type="protein sequence ID" value="RJO74169.1"/>
    <property type="molecule type" value="Genomic_DNA"/>
</dbReference>
<name>A0A3A4K8Y7_9NOCA</name>
<protein>
    <recommendedName>
        <fullName evidence="3">Head-to-tail stopper</fullName>
    </recommendedName>
</protein>
<dbReference type="Proteomes" id="UP000266677">
    <property type="component" value="Unassembled WGS sequence"/>
</dbReference>
<evidence type="ECO:0000313" key="2">
    <source>
        <dbReference type="Proteomes" id="UP000266677"/>
    </source>
</evidence>
<sequence length="108" mass="11562">MTFFANGQTVTVIPPGTRDRVGDTVPGIPFPVDNVSVAIHGSTQNFDRRTTVETPATLEFPSGTVIALNSHFVLANGSKWVMTGRAHTPRNGFTGWQPGVTVLAKEVL</sequence>
<dbReference type="RefSeq" id="WP_120042335.1">
    <property type="nucleotide sequence ID" value="NZ_QZFU01000020.1"/>
</dbReference>